<sequence>YNLFCFKMQYLDIKDPKEEDTLSAALYHVVPSLQKNMETMSIILEQELLGYEVQEMKILYKKLCEVMQNHITEILGKSIDRTNCSLERSKNLIESGTHLRECGDKGRMDCIEYLSQAIVIMTDLSGGPSS</sequence>
<comment type="caution">
    <text evidence="1">The sequence shown here is derived from an EMBL/GenBank/DDBJ whole genome shotgun (WGS) entry which is preliminary data.</text>
</comment>
<protein>
    <submittedName>
        <fullName evidence="1">Uncharacterized protein</fullName>
    </submittedName>
</protein>
<evidence type="ECO:0000313" key="1">
    <source>
        <dbReference type="EMBL" id="GFB30067.1"/>
    </source>
</evidence>
<name>A0A699LDV1_TANCI</name>
<gene>
    <name evidence="1" type="ORF">Tci_702038</name>
</gene>
<dbReference type="EMBL" id="BKCJ010596677">
    <property type="protein sequence ID" value="GFB30067.1"/>
    <property type="molecule type" value="Genomic_DNA"/>
</dbReference>
<organism evidence="1">
    <name type="scientific">Tanacetum cinerariifolium</name>
    <name type="common">Dalmatian daisy</name>
    <name type="synonym">Chrysanthemum cinerariifolium</name>
    <dbReference type="NCBI Taxonomy" id="118510"/>
    <lineage>
        <taxon>Eukaryota</taxon>
        <taxon>Viridiplantae</taxon>
        <taxon>Streptophyta</taxon>
        <taxon>Embryophyta</taxon>
        <taxon>Tracheophyta</taxon>
        <taxon>Spermatophyta</taxon>
        <taxon>Magnoliopsida</taxon>
        <taxon>eudicotyledons</taxon>
        <taxon>Gunneridae</taxon>
        <taxon>Pentapetalae</taxon>
        <taxon>asterids</taxon>
        <taxon>campanulids</taxon>
        <taxon>Asterales</taxon>
        <taxon>Asteraceae</taxon>
        <taxon>Asteroideae</taxon>
        <taxon>Anthemideae</taxon>
        <taxon>Anthemidinae</taxon>
        <taxon>Tanacetum</taxon>
    </lineage>
</organism>
<proteinExistence type="predicted"/>
<reference evidence="1" key="1">
    <citation type="journal article" date="2019" name="Sci. Rep.">
        <title>Draft genome of Tanacetum cinerariifolium, the natural source of mosquito coil.</title>
        <authorList>
            <person name="Yamashiro T."/>
            <person name="Shiraishi A."/>
            <person name="Satake H."/>
            <person name="Nakayama K."/>
        </authorList>
    </citation>
    <scope>NUCLEOTIDE SEQUENCE</scope>
</reference>
<feature type="non-terminal residue" evidence="1">
    <location>
        <position position="1"/>
    </location>
</feature>
<accession>A0A699LDV1</accession>
<dbReference type="AlphaFoldDB" id="A0A699LDV1"/>